<dbReference type="AlphaFoldDB" id="A0AAD5X1X4"/>
<comment type="caution">
    <text evidence="1">The sequence shown here is derived from an EMBL/GenBank/DDBJ whole genome shotgun (WGS) entry which is preliminary data.</text>
</comment>
<dbReference type="PANTHER" id="PTHR14209:SF19">
    <property type="entry name" value="ISOAMYL ACETATE-HYDROLYZING ESTERASE 1 HOMOLOG"/>
    <property type="match status" value="1"/>
</dbReference>
<dbReference type="PANTHER" id="PTHR14209">
    <property type="entry name" value="ISOAMYL ACETATE-HYDROLYZING ESTERASE 1"/>
    <property type="match status" value="1"/>
</dbReference>
<dbReference type="InterPro" id="IPR036514">
    <property type="entry name" value="SGNH_hydro_sf"/>
</dbReference>
<evidence type="ECO:0000313" key="2">
    <source>
        <dbReference type="Proteomes" id="UP001212841"/>
    </source>
</evidence>
<sequence length="139" mass="15859">QKIDAGRIILLTPPPVLDAKWAAHLAETSRPLDRGWATTLPYRDACLEIAKKENLPVIDTWTLFLGPNFAQPIDLERVDKYLGDGLHLSAEGNKMITEAILAIIEERWPEIWHEKLEFVVPSHFDIDNGDLKRTLLKIR</sequence>
<organism evidence="1 2">
    <name type="scientific">Rhizophlyctis rosea</name>
    <dbReference type="NCBI Taxonomy" id="64517"/>
    <lineage>
        <taxon>Eukaryota</taxon>
        <taxon>Fungi</taxon>
        <taxon>Fungi incertae sedis</taxon>
        <taxon>Chytridiomycota</taxon>
        <taxon>Chytridiomycota incertae sedis</taxon>
        <taxon>Chytridiomycetes</taxon>
        <taxon>Rhizophlyctidales</taxon>
        <taxon>Rhizophlyctidaceae</taxon>
        <taxon>Rhizophlyctis</taxon>
    </lineage>
</organism>
<dbReference type="EMBL" id="JADGJD010000445">
    <property type="protein sequence ID" value="KAJ3051017.1"/>
    <property type="molecule type" value="Genomic_DNA"/>
</dbReference>
<feature type="non-terminal residue" evidence="1">
    <location>
        <position position="1"/>
    </location>
</feature>
<dbReference type="Proteomes" id="UP001212841">
    <property type="component" value="Unassembled WGS sequence"/>
</dbReference>
<dbReference type="SUPFAM" id="SSF52266">
    <property type="entry name" value="SGNH hydrolase"/>
    <property type="match status" value="1"/>
</dbReference>
<dbReference type="InterPro" id="IPR045136">
    <property type="entry name" value="Iah1-like"/>
</dbReference>
<proteinExistence type="predicted"/>
<accession>A0AAD5X1X4</accession>
<dbReference type="Gene3D" id="3.40.50.1110">
    <property type="entry name" value="SGNH hydrolase"/>
    <property type="match status" value="1"/>
</dbReference>
<evidence type="ECO:0000313" key="1">
    <source>
        <dbReference type="EMBL" id="KAJ3051017.1"/>
    </source>
</evidence>
<keyword evidence="2" id="KW-1185">Reference proteome</keyword>
<protein>
    <submittedName>
        <fullName evidence="1">Isoamyl acetate-hydrolyzing esterase</fullName>
    </submittedName>
</protein>
<reference evidence="1" key="1">
    <citation type="submission" date="2020-05" db="EMBL/GenBank/DDBJ databases">
        <title>Phylogenomic resolution of chytrid fungi.</title>
        <authorList>
            <person name="Stajich J.E."/>
            <person name="Amses K."/>
            <person name="Simmons R."/>
            <person name="Seto K."/>
            <person name="Myers J."/>
            <person name="Bonds A."/>
            <person name="Quandt C.A."/>
            <person name="Barry K."/>
            <person name="Liu P."/>
            <person name="Grigoriev I."/>
            <person name="Longcore J.E."/>
            <person name="James T.Y."/>
        </authorList>
    </citation>
    <scope>NUCLEOTIDE SEQUENCE</scope>
    <source>
        <strain evidence="1">JEL0318</strain>
    </source>
</reference>
<gene>
    <name evidence="1" type="primary">IAH1</name>
    <name evidence="1" type="ORF">HK097_008006</name>
</gene>
<name>A0AAD5X1X4_9FUNG</name>